<evidence type="ECO:0000256" key="15">
    <source>
        <dbReference type="ARBA" id="ARBA00022840"/>
    </source>
</evidence>
<dbReference type="Pfam" id="PF00139">
    <property type="entry name" value="Lectin_legB"/>
    <property type="match status" value="1"/>
</dbReference>
<comment type="subcellular location">
    <subcellularLocation>
        <location evidence="1">Cell membrane</location>
        <topology evidence="1">Single-pass type I membrane protein</topology>
    </subcellularLocation>
</comment>
<dbReference type="InterPro" id="IPR013320">
    <property type="entry name" value="ConA-like_dom_sf"/>
</dbReference>
<dbReference type="RefSeq" id="XP_018813431.1">
    <property type="nucleotide sequence ID" value="XM_018957886.2"/>
</dbReference>
<keyword evidence="18" id="KW-0675">Receptor</keyword>
<comment type="function">
    <text evidence="20">Involved in resistance response to the pathogenic oomycetes Phytophthora infestans and Phytophthora capsici.</text>
</comment>
<keyword evidence="12" id="KW-0547">Nucleotide-binding</keyword>
<accession>A0A2I4E208</accession>
<dbReference type="AlphaFoldDB" id="A0A2I4E208"/>
<evidence type="ECO:0000256" key="5">
    <source>
        <dbReference type="ARBA" id="ARBA00012513"/>
    </source>
</evidence>
<evidence type="ECO:0000256" key="11">
    <source>
        <dbReference type="ARBA" id="ARBA00022734"/>
    </source>
</evidence>
<evidence type="ECO:0000256" key="21">
    <source>
        <dbReference type="ARBA" id="ARBA00058818"/>
    </source>
</evidence>
<dbReference type="GO" id="GO:0002229">
    <property type="term" value="P:defense response to oomycetes"/>
    <property type="evidence" value="ECO:0007669"/>
    <property type="project" value="UniProtKB-ARBA"/>
</dbReference>
<keyword evidence="9" id="KW-0812">Transmembrane</keyword>
<sequence>MALSNMVSCFLQPRNIHQRLFNKFFIFFLFVLPHAKSFSFDFPSFQMTENIRVEGDASPRSSDGVIELTKNQRDDSIVQSVGQASYNKTVRLRDARTGKLADFSTHFSFVINALNASEYGDGIAFFIAPFEYKMPNNSEGGSLGLFNVESKFNASVNKIVAVEFDSFQNEWDPNDHHVGINVNSIVSVANVTWESSIRNASMANTWVSYNSTTQNLSVFLTYVDNPVFGGNSSLSHKVNFSEWPDLVRVGFSAATGRFTEIHTIHSWSFNSSLEVENQVNKKNKVGLGVGLGVGFGVLSCGLGLLWFVYWRKRGDGENEGLDDDVFMDDEFEKGTGPRRFTYRELAHATNNFAEGGKLGEGGFGGVYKGFLSESSTEIAVKRVSKGSKQGRKEYISEVKIISRLRHRNLVQLIGWCHAHGEFLLVYEYMPNGSLDTHLFGGKIMLTWPVRDKIALGLASSLLYLHEEWEQCVVHRDIKSSNIMLDANLNAKLGDFGLARLVDHELGSHTTVLAGTMGYLAPECITTGRASKESDVYSFGVVCLEITCGRKPVDPREELSKVRLVEWVWNLYGKGLILEAVDVRLSMEFEEQQMERLMVVGLWCCHPDPIIRPSIKQVINVLNSEVPLPELPSKFPVPMYSLPPVKMSCIFADTSLGHTGSTKDRAQCSCSSCSTYLSNTSTGSATALLDSGVD</sequence>
<gene>
    <name evidence="24" type="primary">LOC108985543</name>
</gene>
<dbReference type="GO" id="GO:0005886">
    <property type="term" value="C:plasma membrane"/>
    <property type="evidence" value="ECO:0000318"/>
    <property type="project" value="GO_Central"/>
</dbReference>
<dbReference type="FunFam" id="3.30.200.20:FF:000168">
    <property type="entry name" value="L-type lectin-domain containing receptor kinase IX.1"/>
    <property type="match status" value="1"/>
</dbReference>
<dbReference type="GO" id="GO:0030246">
    <property type="term" value="F:carbohydrate binding"/>
    <property type="evidence" value="ECO:0007669"/>
    <property type="project" value="UniProtKB-KW"/>
</dbReference>
<evidence type="ECO:0000313" key="24">
    <source>
        <dbReference type="RefSeq" id="XP_018813431.1"/>
    </source>
</evidence>
<keyword evidence="14" id="KW-0611">Plant defense</keyword>
<dbReference type="GO" id="GO:0009626">
    <property type="term" value="P:plant-type hypersensitive response"/>
    <property type="evidence" value="ECO:0007669"/>
    <property type="project" value="UniProtKB-ARBA"/>
</dbReference>
<evidence type="ECO:0000313" key="23">
    <source>
        <dbReference type="Proteomes" id="UP000235220"/>
    </source>
</evidence>
<reference evidence="24" key="1">
    <citation type="submission" date="2025-08" db="UniProtKB">
        <authorList>
            <consortium name="RefSeq"/>
        </authorList>
    </citation>
    <scope>IDENTIFICATION</scope>
    <source>
        <tissue evidence="24">Leaves</tissue>
    </source>
</reference>
<name>A0A2I4E208_JUGRE</name>
<proteinExistence type="inferred from homology"/>
<dbReference type="Gene3D" id="2.60.120.200">
    <property type="match status" value="1"/>
</dbReference>
<dbReference type="InterPro" id="IPR008271">
    <property type="entry name" value="Ser/Thr_kinase_AS"/>
</dbReference>
<dbReference type="EC" id="2.7.11.1" evidence="5"/>
<dbReference type="FunFam" id="1.10.510.10:FF:000240">
    <property type="entry name" value="Lectin-domain containing receptor kinase A4.3"/>
    <property type="match status" value="1"/>
</dbReference>
<evidence type="ECO:0000256" key="12">
    <source>
        <dbReference type="ARBA" id="ARBA00022741"/>
    </source>
</evidence>
<comment type="subunit">
    <text evidence="22">Interacts with ABCG40.</text>
</comment>
<evidence type="ECO:0000256" key="20">
    <source>
        <dbReference type="ARBA" id="ARBA00058054"/>
    </source>
</evidence>
<dbReference type="GO" id="GO:0004674">
    <property type="term" value="F:protein serine/threonine kinase activity"/>
    <property type="evidence" value="ECO:0007669"/>
    <property type="project" value="UniProtKB-KW"/>
</dbReference>
<keyword evidence="6" id="KW-1003">Cell membrane</keyword>
<comment type="function">
    <text evidence="21">Promotes hydrogen peroxide H(2)O(2) production and cell death.</text>
</comment>
<evidence type="ECO:0000256" key="18">
    <source>
        <dbReference type="ARBA" id="ARBA00023170"/>
    </source>
</evidence>
<keyword evidence="10" id="KW-0732">Signal</keyword>
<protein>
    <recommendedName>
        <fullName evidence="5">non-specific serine/threonine protein kinase</fullName>
        <ecNumber evidence="5">2.7.11.1</ecNumber>
    </recommendedName>
</protein>
<evidence type="ECO:0000256" key="17">
    <source>
        <dbReference type="ARBA" id="ARBA00023136"/>
    </source>
</evidence>
<evidence type="ECO:0000256" key="22">
    <source>
        <dbReference type="ARBA" id="ARBA00063357"/>
    </source>
</evidence>
<dbReference type="Gramene" id="Jr08_18910_p1">
    <property type="protein sequence ID" value="cds.Jr08_18910_p1"/>
    <property type="gene ID" value="Jr08_18910"/>
</dbReference>
<dbReference type="OrthoDB" id="2014828at2759"/>
<evidence type="ECO:0000256" key="9">
    <source>
        <dbReference type="ARBA" id="ARBA00022692"/>
    </source>
</evidence>
<dbReference type="PROSITE" id="PS00307">
    <property type="entry name" value="LECTIN_LEGUME_BETA"/>
    <property type="match status" value="1"/>
</dbReference>
<dbReference type="PROSITE" id="PS00107">
    <property type="entry name" value="PROTEIN_KINASE_ATP"/>
    <property type="match status" value="1"/>
</dbReference>
<dbReference type="GO" id="GO:0005524">
    <property type="term" value="F:ATP binding"/>
    <property type="evidence" value="ECO:0007669"/>
    <property type="project" value="UniProtKB-UniRule"/>
</dbReference>
<evidence type="ECO:0000256" key="19">
    <source>
        <dbReference type="ARBA" id="ARBA00023180"/>
    </source>
</evidence>
<dbReference type="InterPro" id="IPR050528">
    <property type="entry name" value="L-type_Lectin-RKs"/>
</dbReference>
<evidence type="ECO:0000256" key="4">
    <source>
        <dbReference type="ARBA" id="ARBA00010217"/>
    </source>
</evidence>
<dbReference type="SUPFAM" id="SSF56112">
    <property type="entry name" value="Protein kinase-like (PK-like)"/>
    <property type="match status" value="1"/>
</dbReference>
<dbReference type="InterPro" id="IPR019825">
    <property type="entry name" value="Lectin_legB_Mn/Ca_BS"/>
</dbReference>
<evidence type="ECO:0000256" key="2">
    <source>
        <dbReference type="ARBA" id="ARBA00007606"/>
    </source>
</evidence>
<dbReference type="CDD" id="cd06899">
    <property type="entry name" value="lectin_legume_LecRK_Arcelin_ConA"/>
    <property type="match status" value="1"/>
</dbReference>
<dbReference type="PROSITE" id="PS00108">
    <property type="entry name" value="PROTEIN_KINASE_ST"/>
    <property type="match status" value="1"/>
</dbReference>
<evidence type="ECO:0000256" key="6">
    <source>
        <dbReference type="ARBA" id="ARBA00022475"/>
    </source>
</evidence>
<keyword evidence="8" id="KW-0808">Transferase</keyword>
<dbReference type="Gene3D" id="1.10.510.10">
    <property type="entry name" value="Transferase(Phosphotransferase) domain 1"/>
    <property type="match status" value="1"/>
</dbReference>
<evidence type="ECO:0000256" key="16">
    <source>
        <dbReference type="ARBA" id="ARBA00022989"/>
    </source>
</evidence>
<dbReference type="Proteomes" id="UP000235220">
    <property type="component" value="Chromosome 8"/>
</dbReference>
<keyword evidence="19" id="KW-0325">Glycoprotein</keyword>
<comment type="similarity">
    <text evidence="2">Belongs to the leguminous lectin family.</text>
</comment>
<dbReference type="InterPro" id="IPR001220">
    <property type="entry name" value="Legume_lectin_dom"/>
</dbReference>
<dbReference type="PROSITE" id="PS50011">
    <property type="entry name" value="PROTEIN_KINASE_DOM"/>
    <property type="match status" value="1"/>
</dbReference>
<dbReference type="InterPro" id="IPR017441">
    <property type="entry name" value="Protein_kinase_ATP_BS"/>
</dbReference>
<keyword evidence="15" id="KW-0067">ATP-binding</keyword>
<keyword evidence="16" id="KW-1133">Transmembrane helix</keyword>
<evidence type="ECO:0000256" key="8">
    <source>
        <dbReference type="ARBA" id="ARBA00022679"/>
    </source>
</evidence>
<dbReference type="Pfam" id="PF00069">
    <property type="entry name" value="Pkinase"/>
    <property type="match status" value="1"/>
</dbReference>
<dbReference type="SUPFAM" id="SSF49899">
    <property type="entry name" value="Concanavalin A-like lectins/glucanases"/>
    <property type="match status" value="1"/>
</dbReference>
<dbReference type="Gene3D" id="3.30.200.20">
    <property type="entry name" value="Phosphorylase Kinase, domain 1"/>
    <property type="match status" value="1"/>
</dbReference>
<keyword evidence="11" id="KW-0430">Lectin</keyword>
<organism evidence="23 24">
    <name type="scientific">Juglans regia</name>
    <name type="common">English walnut</name>
    <dbReference type="NCBI Taxonomy" id="51240"/>
    <lineage>
        <taxon>Eukaryota</taxon>
        <taxon>Viridiplantae</taxon>
        <taxon>Streptophyta</taxon>
        <taxon>Embryophyta</taxon>
        <taxon>Tracheophyta</taxon>
        <taxon>Spermatophyta</taxon>
        <taxon>Magnoliopsida</taxon>
        <taxon>eudicotyledons</taxon>
        <taxon>Gunneridae</taxon>
        <taxon>Pentapetalae</taxon>
        <taxon>rosids</taxon>
        <taxon>fabids</taxon>
        <taxon>Fagales</taxon>
        <taxon>Juglandaceae</taxon>
        <taxon>Juglans</taxon>
    </lineage>
</organism>
<dbReference type="SMART" id="SM00220">
    <property type="entry name" value="S_TKc"/>
    <property type="match status" value="1"/>
</dbReference>
<evidence type="ECO:0000256" key="3">
    <source>
        <dbReference type="ARBA" id="ARBA00008536"/>
    </source>
</evidence>
<dbReference type="PANTHER" id="PTHR27007">
    <property type="match status" value="1"/>
</dbReference>
<keyword evidence="13" id="KW-0418">Kinase</keyword>
<comment type="similarity">
    <text evidence="4">In the C-terminal section; belongs to the protein kinase superfamily. Ser/Thr protein kinase family.</text>
</comment>
<dbReference type="GeneID" id="108985543"/>
<evidence type="ECO:0000256" key="13">
    <source>
        <dbReference type="ARBA" id="ARBA00022777"/>
    </source>
</evidence>
<comment type="similarity">
    <text evidence="3">In the N-terminal section; belongs to the leguminous lectin family.</text>
</comment>
<evidence type="ECO:0000256" key="10">
    <source>
        <dbReference type="ARBA" id="ARBA00022729"/>
    </source>
</evidence>
<evidence type="ECO:0000256" key="7">
    <source>
        <dbReference type="ARBA" id="ARBA00022527"/>
    </source>
</evidence>
<evidence type="ECO:0000256" key="1">
    <source>
        <dbReference type="ARBA" id="ARBA00004251"/>
    </source>
</evidence>
<dbReference type="CDD" id="cd14066">
    <property type="entry name" value="STKc_IRAK"/>
    <property type="match status" value="1"/>
</dbReference>
<keyword evidence="23" id="KW-1185">Reference proteome</keyword>
<keyword evidence="7" id="KW-0723">Serine/threonine-protein kinase</keyword>
<keyword evidence="17" id="KW-0472">Membrane</keyword>
<evidence type="ECO:0000256" key="14">
    <source>
        <dbReference type="ARBA" id="ARBA00022821"/>
    </source>
</evidence>
<dbReference type="InterPro" id="IPR000719">
    <property type="entry name" value="Prot_kinase_dom"/>
</dbReference>
<dbReference type="FunFam" id="2.60.120.200:FF:000103">
    <property type="entry name" value="L-type lectin-domain containing receptor kinase IX.1"/>
    <property type="match status" value="1"/>
</dbReference>
<dbReference type="InterPro" id="IPR011009">
    <property type="entry name" value="Kinase-like_dom_sf"/>
</dbReference>
<dbReference type="KEGG" id="jre:108985543"/>